<evidence type="ECO:0000313" key="2">
    <source>
        <dbReference type="EMBL" id="OUN04794.1"/>
    </source>
</evidence>
<organism evidence="2 3">
    <name type="scientific">Alistipes onderdonkii</name>
    <dbReference type="NCBI Taxonomy" id="328813"/>
    <lineage>
        <taxon>Bacteria</taxon>
        <taxon>Pseudomonadati</taxon>
        <taxon>Bacteroidota</taxon>
        <taxon>Bacteroidia</taxon>
        <taxon>Bacteroidales</taxon>
        <taxon>Rikenellaceae</taxon>
        <taxon>Alistipes</taxon>
    </lineage>
</organism>
<dbReference type="CDD" id="cd07344">
    <property type="entry name" value="M48_yhfN_like"/>
    <property type="match status" value="1"/>
</dbReference>
<dbReference type="Gene3D" id="3.30.2010.10">
    <property type="entry name" value="Metalloproteases ('zincins'), catalytic domain"/>
    <property type="match status" value="1"/>
</dbReference>
<dbReference type="InterPro" id="IPR002725">
    <property type="entry name" value="YgjP-like_metallopeptidase"/>
</dbReference>
<dbReference type="PANTHER" id="PTHR30399">
    <property type="entry name" value="UNCHARACTERIZED PROTEIN YGJP"/>
    <property type="match status" value="1"/>
</dbReference>
<dbReference type="OrthoDB" id="9811177at2"/>
<gene>
    <name evidence="2" type="ORF">B5G41_00335</name>
</gene>
<accession>A0A1Y3QYN9</accession>
<dbReference type="AlphaFoldDB" id="A0A1Y3QYN9"/>
<dbReference type="GO" id="GO:0016787">
    <property type="term" value="F:hydrolase activity"/>
    <property type="evidence" value="ECO:0007669"/>
    <property type="project" value="UniProtKB-KW"/>
</dbReference>
<dbReference type="PANTHER" id="PTHR30399:SF1">
    <property type="entry name" value="UTP PYROPHOSPHATASE"/>
    <property type="match status" value="1"/>
</dbReference>
<dbReference type="Pfam" id="PF01863">
    <property type="entry name" value="YgjP-like"/>
    <property type="match status" value="1"/>
</dbReference>
<reference evidence="3" key="1">
    <citation type="submission" date="2017-04" db="EMBL/GenBank/DDBJ databases">
        <title>Function of individual gut microbiota members based on whole genome sequencing of pure cultures obtained from chicken caecum.</title>
        <authorList>
            <person name="Medvecky M."/>
            <person name="Cejkova D."/>
            <person name="Polansky O."/>
            <person name="Karasova D."/>
            <person name="Kubasova T."/>
            <person name="Cizek A."/>
            <person name="Rychlik I."/>
        </authorList>
    </citation>
    <scope>NUCLEOTIDE SEQUENCE [LARGE SCALE GENOMIC DNA]</scope>
    <source>
        <strain evidence="3">An90</strain>
    </source>
</reference>
<evidence type="ECO:0000259" key="1">
    <source>
        <dbReference type="Pfam" id="PF01863"/>
    </source>
</evidence>
<feature type="domain" description="YgjP-like metallopeptidase" evidence="1">
    <location>
        <begin position="75"/>
        <end position="186"/>
    </location>
</feature>
<comment type="caution">
    <text evidence="2">The sequence shown here is derived from an EMBL/GenBank/DDBJ whole genome shotgun (WGS) entry which is preliminary data.</text>
</comment>
<protein>
    <submittedName>
        <fullName evidence="2">Metal-dependent hydrolase</fullName>
    </submittedName>
</protein>
<name>A0A1Y3QYN9_9BACT</name>
<evidence type="ECO:0000313" key="3">
    <source>
        <dbReference type="Proteomes" id="UP000195772"/>
    </source>
</evidence>
<dbReference type="InterPro" id="IPR053136">
    <property type="entry name" value="UTP_pyrophosphatase-like"/>
</dbReference>
<dbReference type="Proteomes" id="UP000195772">
    <property type="component" value="Unassembled WGS sequence"/>
</dbReference>
<keyword evidence="2" id="KW-0378">Hydrolase</keyword>
<dbReference type="RefSeq" id="WP_087400920.1">
    <property type="nucleotide sequence ID" value="NZ_JADCKD010000007.1"/>
</dbReference>
<dbReference type="eggNOG" id="COG1451">
    <property type="taxonomic scope" value="Bacteria"/>
</dbReference>
<dbReference type="EMBL" id="NFHB01000001">
    <property type="protein sequence ID" value="OUN04794.1"/>
    <property type="molecule type" value="Genomic_DNA"/>
</dbReference>
<proteinExistence type="predicted"/>
<sequence length="192" mass="21712">MLTTVEHPRLGEVVLSQSRRARRISISVRGTGCVRLSFPYGVSARRAMEFLERKAGWVEAARARLAQRRAALPPQLPPAEEKARIEELRRAARADLPDRIGRISRITGLKYNKLTIRASRTKWGSCTGTNNISLSLFLMVLPEHLRDFVIVHELCHTVHHDHSPKFHALVDRLVGGNEKALNRELKAFSIRG</sequence>